<sequence>MHKNFQLARNYSLFEAIERRINNYFERSDIISSQERKVGVVRQEKSEILVEMEKLWYVAERRTQSLLQMRHSCNVRGALEFIRAQITEPNDKSLVLLSRDEDFTKNLKKACEDNFLRYDDVRRSLGGLYYTASKSFHGHENEIIIDSRTWISNEVFLLGVIFRHTKFRSHIAIQMANWLNIFI</sequence>
<dbReference type="EMBL" id="CAJVPL010001630">
    <property type="protein sequence ID" value="CAG8580597.1"/>
    <property type="molecule type" value="Genomic_DNA"/>
</dbReference>
<protein>
    <submittedName>
        <fullName evidence="1">7009_t:CDS:1</fullName>
    </submittedName>
</protein>
<proteinExistence type="predicted"/>
<organism evidence="1 2">
    <name type="scientific">Ambispora gerdemannii</name>
    <dbReference type="NCBI Taxonomy" id="144530"/>
    <lineage>
        <taxon>Eukaryota</taxon>
        <taxon>Fungi</taxon>
        <taxon>Fungi incertae sedis</taxon>
        <taxon>Mucoromycota</taxon>
        <taxon>Glomeromycotina</taxon>
        <taxon>Glomeromycetes</taxon>
        <taxon>Archaeosporales</taxon>
        <taxon>Ambisporaceae</taxon>
        <taxon>Ambispora</taxon>
    </lineage>
</organism>
<keyword evidence="2" id="KW-1185">Reference proteome</keyword>
<accession>A0A9N9BWR5</accession>
<evidence type="ECO:0000313" key="1">
    <source>
        <dbReference type="EMBL" id="CAG8580597.1"/>
    </source>
</evidence>
<dbReference type="OrthoDB" id="2389680at2759"/>
<dbReference type="Proteomes" id="UP000789831">
    <property type="component" value="Unassembled WGS sequence"/>
</dbReference>
<dbReference type="AlphaFoldDB" id="A0A9N9BWR5"/>
<gene>
    <name evidence="1" type="ORF">AGERDE_LOCUS8101</name>
</gene>
<name>A0A9N9BWR5_9GLOM</name>
<comment type="caution">
    <text evidence="1">The sequence shown here is derived from an EMBL/GenBank/DDBJ whole genome shotgun (WGS) entry which is preliminary data.</text>
</comment>
<feature type="non-terminal residue" evidence="1">
    <location>
        <position position="1"/>
    </location>
</feature>
<reference evidence="1" key="1">
    <citation type="submission" date="2021-06" db="EMBL/GenBank/DDBJ databases">
        <authorList>
            <person name="Kallberg Y."/>
            <person name="Tangrot J."/>
            <person name="Rosling A."/>
        </authorList>
    </citation>
    <scope>NUCLEOTIDE SEQUENCE</scope>
    <source>
        <strain evidence="1">MT106</strain>
    </source>
</reference>
<evidence type="ECO:0000313" key="2">
    <source>
        <dbReference type="Proteomes" id="UP000789831"/>
    </source>
</evidence>